<comment type="caution">
    <text evidence="1">The sequence shown here is derived from an EMBL/GenBank/DDBJ whole genome shotgun (WGS) entry which is preliminary data.</text>
</comment>
<dbReference type="RefSeq" id="WP_181315372.1">
    <property type="nucleotide sequence ID" value="NZ_PYAV01000010.1"/>
</dbReference>
<dbReference type="InterPro" id="IPR010375">
    <property type="entry name" value="CdAMP_rec"/>
</dbReference>
<dbReference type="AlphaFoldDB" id="A0A2P8HBQ6"/>
<reference evidence="1 2" key="1">
    <citation type="submission" date="2018-03" db="EMBL/GenBank/DDBJ databases">
        <title>Genomic Encyclopedia of Type Strains, Phase III (KMG-III): the genomes of soil and plant-associated and newly described type strains.</title>
        <authorList>
            <person name="Whitman W."/>
        </authorList>
    </citation>
    <scope>NUCLEOTIDE SEQUENCE [LARGE SCALE GENOMIC DNA]</scope>
    <source>
        <strain evidence="1 2">CGMCC 1.07653</strain>
    </source>
</reference>
<dbReference type="InterPro" id="IPR015867">
    <property type="entry name" value="N-reg_PII/ATP_PRibTrfase_C"/>
</dbReference>
<dbReference type="PANTHER" id="PTHR38456">
    <property type="entry name" value="CYCLIC DI-AMP RECEPTOR A"/>
    <property type="match status" value="1"/>
</dbReference>
<accession>A0A2P8HBQ6</accession>
<dbReference type="Proteomes" id="UP000242310">
    <property type="component" value="Unassembled WGS sequence"/>
</dbReference>
<proteinExistence type="predicted"/>
<organism evidence="1 2">
    <name type="scientific">Salsuginibacillus halophilus</name>
    <dbReference type="NCBI Taxonomy" id="517424"/>
    <lineage>
        <taxon>Bacteria</taxon>
        <taxon>Bacillati</taxon>
        <taxon>Bacillota</taxon>
        <taxon>Bacilli</taxon>
        <taxon>Bacillales</taxon>
        <taxon>Bacillaceae</taxon>
        <taxon>Salsuginibacillus</taxon>
    </lineage>
</organism>
<dbReference type="EMBL" id="PYAV01000010">
    <property type="protein sequence ID" value="PSL43659.1"/>
    <property type="molecule type" value="Genomic_DNA"/>
</dbReference>
<keyword evidence="2" id="KW-1185">Reference proteome</keyword>
<dbReference type="PANTHER" id="PTHR38456:SF1">
    <property type="entry name" value="CYCLIC DI-AMP RECEPTOR A"/>
    <property type="match status" value="1"/>
</dbReference>
<dbReference type="Pfam" id="PF06153">
    <property type="entry name" value="CdAMP_rec"/>
    <property type="match status" value="1"/>
</dbReference>
<dbReference type="Gene3D" id="3.30.70.120">
    <property type="match status" value="1"/>
</dbReference>
<evidence type="ECO:0000313" key="1">
    <source>
        <dbReference type="EMBL" id="PSL43659.1"/>
    </source>
</evidence>
<evidence type="ECO:0000313" key="2">
    <source>
        <dbReference type="Proteomes" id="UP000242310"/>
    </source>
</evidence>
<name>A0A2P8HBQ6_9BACI</name>
<protein>
    <submittedName>
        <fullName evidence="1">Uncharacterized protein YaaQ</fullName>
    </submittedName>
</protein>
<gene>
    <name evidence="1" type="ORF">B0H94_110135</name>
</gene>
<sequence>MKIVLCIVDRWYTEYIEREMKNFGYRMTELASSGTFMRKNSTTFLFGVDEKDVDQLNEDLRQACENIEEVKKVQPSSQRFVSFVIDTKN</sequence>